<gene>
    <name evidence="2" type="ORF">ACOF00016_LOCUS17799</name>
</gene>
<protein>
    <submittedName>
        <fullName evidence="2">Uncharacterized protein</fullName>
    </submittedName>
</protein>
<feature type="transmembrane region" description="Helical" evidence="1">
    <location>
        <begin position="232"/>
        <end position="250"/>
    </location>
</feature>
<organism evidence="2">
    <name type="scientific">Amphora coffeiformis</name>
    <dbReference type="NCBI Taxonomy" id="265554"/>
    <lineage>
        <taxon>Eukaryota</taxon>
        <taxon>Sar</taxon>
        <taxon>Stramenopiles</taxon>
        <taxon>Ochrophyta</taxon>
        <taxon>Bacillariophyta</taxon>
        <taxon>Bacillariophyceae</taxon>
        <taxon>Bacillariophycidae</taxon>
        <taxon>Thalassiophysales</taxon>
        <taxon>Catenulaceae</taxon>
        <taxon>Amphora</taxon>
    </lineage>
</organism>
<feature type="transmembrane region" description="Helical" evidence="1">
    <location>
        <begin position="48"/>
        <end position="70"/>
    </location>
</feature>
<name>A0A7S3LH90_9STRA</name>
<keyword evidence="1" id="KW-1133">Transmembrane helix</keyword>
<dbReference type="EMBL" id="HBIM01024045">
    <property type="protein sequence ID" value="CAE0421150.1"/>
    <property type="molecule type" value="Transcribed_RNA"/>
</dbReference>
<evidence type="ECO:0000313" key="2">
    <source>
        <dbReference type="EMBL" id="CAE0421150.1"/>
    </source>
</evidence>
<evidence type="ECO:0000256" key="1">
    <source>
        <dbReference type="SAM" id="Phobius"/>
    </source>
</evidence>
<sequence>MPSGDLLRKTFLVTLFMLFYDFFFCMYDSFSSDTLVVPLCDRFVYDLFFFRIVMFLPALIVSFAFTTSALNSFWCESIQFTVNQDTDVDDSFAVESLHFGMWYQKRTRIVENAINPSYLEQQQSCEEWTTDADADGTLQAIRASSLITLIVGGLLAIILWFRPCLVDRISKRTWRAIAVVYMAFVTPMQALTFLLFQSNACTENPVVALIEHTLNREDLYETKCSWDQGSTANVFATFLWFSTGIAMIYVGEPLSPQRGPPEIQTVTYERTKMPDGTVSVNEVAVVKGTTVALPTKDV</sequence>
<proteinExistence type="predicted"/>
<keyword evidence="1" id="KW-0472">Membrane</keyword>
<feature type="transmembrane region" description="Helical" evidence="1">
    <location>
        <begin position="173"/>
        <end position="196"/>
    </location>
</feature>
<reference evidence="2" key="1">
    <citation type="submission" date="2021-01" db="EMBL/GenBank/DDBJ databases">
        <authorList>
            <person name="Corre E."/>
            <person name="Pelletier E."/>
            <person name="Niang G."/>
            <person name="Scheremetjew M."/>
            <person name="Finn R."/>
            <person name="Kale V."/>
            <person name="Holt S."/>
            <person name="Cochrane G."/>
            <person name="Meng A."/>
            <person name="Brown T."/>
            <person name="Cohen L."/>
        </authorList>
    </citation>
    <scope>NUCLEOTIDE SEQUENCE</scope>
    <source>
        <strain evidence="2">CCMP127</strain>
    </source>
</reference>
<keyword evidence="1" id="KW-0812">Transmembrane</keyword>
<accession>A0A7S3LH90</accession>
<feature type="transmembrane region" description="Helical" evidence="1">
    <location>
        <begin position="6"/>
        <end position="27"/>
    </location>
</feature>
<dbReference type="AlphaFoldDB" id="A0A7S3LH90"/>
<feature type="transmembrane region" description="Helical" evidence="1">
    <location>
        <begin position="140"/>
        <end position="161"/>
    </location>
</feature>